<protein>
    <submittedName>
        <fullName evidence="2">Uncharacterized protein</fullName>
    </submittedName>
</protein>
<name>A0AA39W3P7_9PEZI</name>
<evidence type="ECO:0000313" key="3">
    <source>
        <dbReference type="Proteomes" id="UP001175000"/>
    </source>
</evidence>
<reference evidence="2" key="1">
    <citation type="submission" date="2023-06" db="EMBL/GenBank/DDBJ databases">
        <title>Genome-scale phylogeny and comparative genomics of the fungal order Sordariales.</title>
        <authorList>
            <consortium name="Lawrence Berkeley National Laboratory"/>
            <person name="Hensen N."/>
            <person name="Bonometti L."/>
            <person name="Westerberg I."/>
            <person name="Brannstrom I.O."/>
            <person name="Guillou S."/>
            <person name="Cros-Aarteil S."/>
            <person name="Calhoun S."/>
            <person name="Haridas S."/>
            <person name="Kuo A."/>
            <person name="Mondo S."/>
            <person name="Pangilinan J."/>
            <person name="Riley R."/>
            <person name="Labutti K."/>
            <person name="Andreopoulos B."/>
            <person name="Lipzen A."/>
            <person name="Chen C."/>
            <person name="Yanf M."/>
            <person name="Daum C."/>
            <person name="Ng V."/>
            <person name="Clum A."/>
            <person name="Steindorff A."/>
            <person name="Ohm R."/>
            <person name="Martin F."/>
            <person name="Silar P."/>
            <person name="Natvig D."/>
            <person name="Lalanne C."/>
            <person name="Gautier V."/>
            <person name="Ament-Velasquez S.L."/>
            <person name="Kruys A."/>
            <person name="Hutchinson M.I."/>
            <person name="Powell A.J."/>
            <person name="Barry K."/>
            <person name="Miller A.N."/>
            <person name="Grigoriev I.V."/>
            <person name="Debuchy R."/>
            <person name="Gladieux P."/>
            <person name="Thoren M.H."/>
            <person name="Johannesson H."/>
        </authorList>
    </citation>
    <scope>NUCLEOTIDE SEQUENCE</scope>
    <source>
        <strain evidence="2">CBS 606.72</strain>
    </source>
</reference>
<dbReference type="AlphaFoldDB" id="A0AA39W3P7"/>
<dbReference type="EMBL" id="JAULSU010000009">
    <property type="protein sequence ID" value="KAK0609264.1"/>
    <property type="molecule type" value="Genomic_DNA"/>
</dbReference>
<evidence type="ECO:0000256" key="1">
    <source>
        <dbReference type="SAM" id="MobiDB-lite"/>
    </source>
</evidence>
<evidence type="ECO:0000313" key="2">
    <source>
        <dbReference type="EMBL" id="KAK0609264.1"/>
    </source>
</evidence>
<gene>
    <name evidence="2" type="ORF">B0T14DRAFT_344439</name>
</gene>
<proteinExistence type="predicted"/>
<accession>A0AA39W3P7</accession>
<comment type="caution">
    <text evidence="2">The sequence shown here is derived from an EMBL/GenBank/DDBJ whole genome shotgun (WGS) entry which is preliminary data.</text>
</comment>
<dbReference type="Proteomes" id="UP001175000">
    <property type="component" value="Unassembled WGS sequence"/>
</dbReference>
<feature type="region of interest" description="Disordered" evidence="1">
    <location>
        <begin position="192"/>
        <end position="214"/>
    </location>
</feature>
<sequence>MEDFDFFPDTRTPGDPILGLNPDPGLPQPLDWHVDSVDPFYVRGSHWLPEPEMPNPYQEMAATTMGSFGITMSGQQPDVDPFPCYVDHPGFNHTTTFVFAGQDSPTLAHGYRLDIGELSIDGLGSSPTSEGLSPASQQMFPLSPLSPVAPLGLPQEPVYTEWAFSNTSNIATEVNTGLSLPLHRIGSVPPVRTRELRSRRKGSAKPGPRSQIPKYATATNARCHERVQC</sequence>
<keyword evidence="3" id="KW-1185">Reference proteome</keyword>
<organism evidence="2 3">
    <name type="scientific">Immersiella caudata</name>
    <dbReference type="NCBI Taxonomy" id="314043"/>
    <lineage>
        <taxon>Eukaryota</taxon>
        <taxon>Fungi</taxon>
        <taxon>Dikarya</taxon>
        <taxon>Ascomycota</taxon>
        <taxon>Pezizomycotina</taxon>
        <taxon>Sordariomycetes</taxon>
        <taxon>Sordariomycetidae</taxon>
        <taxon>Sordariales</taxon>
        <taxon>Lasiosphaeriaceae</taxon>
        <taxon>Immersiella</taxon>
    </lineage>
</organism>